<evidence type="ECO:0000313" key="2">
    <source>
        <dbReference type="Proteomes" id="UP001151760"/>
    </source>
</evidence>
<sequence>MKKIFQRLPLGRGMDILSYGYAFWINQCTSGFHGLEEPGGSRGSFEVGVGATEEGKVVLVGDEGCETTRGDVGVSLCKDLVMLLLGYSFLPQMGFHTPFWLPLDGLDVGLLERCHCEECDE</sequence>
<evidence type="ECO:0000313" key="1">
    <source>
        <dbReference type="EMBL" id="GJS69253.1"/>
    </source>
</evidence>
<reference evidence="1" key="2">
    <citation type="submission" date="2022-01" db="EMBL/GenBank/DDBJ databases">
        <authorList>
            <person name="Yamashiro T."/>
            <person name="Shiraishi A."/>
            <person name="Satake H."/>
            <person name="Nakayama K."/>
        </authorList>
    </citation>
    <scope>NUCLEOTIDE SEQUENCE</scope>
</reference>
<gene>
    <name evidence="1" type="ORF">Tco_0702094</name>
</gene>
<dbReference type="EMBL" id="BQNB010009850">
    <property type="protein sequence ID" value="GJS69253.1"/>
    <property type="molecule type" value="Genomic_DNA"/>
</dbReference>
<proteinExistence type="predicted"/>
<reference evidence="1" key="1">
    <citation type="journal article" date="2022" name="Int. J. Mol. Sci.">
        <title>Draft Genome of Tanacetum Coccineum: Genomic Comparison of Closely Related Tanacetum-Family Plants.</title>
        <authorList>
            <person name="Yamashiro T."/>
            <person name="Shiraishi A."/>
            <person name="Nakayama K."/>
            <person name="Satake H."/>
        </authorList>
    </citation>
    <scope>NUCLEOTIDE SEQUENCE</scope>
</reference>
<protein>
    <submittedName>
        <fullName evidence="1">Uncharacterized protein</fullName>
    </submittedName>
</protein>
<comment type="caution">
    <text evidence="1">The sequence shown here is derived from an EMBL/GenBank/DDBJ whole genome shotgun (WGS) entry which is preliminary data.</text>
</comment>
<dbReference type="Proteomes" id="UP001151760">
    <property type="component" value="Unassembled WGS sequence"/>
</dbReference>
<accession>A0ABQ4XUZ7</accession>
<name>A0ABQ4XUZ7_9ASTR</name>
<organism evidence="1 2">
    <name type="scientific">Tanacetum coccineum</name>
    <dbReference type="NCBI Taxonomy" id="301880"/>
    <lineage>
        <taxon>Eukaryota</taxon>
        <taxon>Viridiplantae</taxon>
        <taxon>Streptophyta</taxon>
        <taxon>Embryophyta</taxon>
        <taxon>Tracheophyta</taxon>
        <taxon>Spermatophyta</taxon>
        <taxon>Magnoliopsida</taxon>
        <taxon>eudicotyledons</taxon>
        <taxon>Gunneridae</taxon>
        <taxon>Pentapetalae</taxon>
        <taxon>asterids</taxon>
        <taxon>campanulids</taxon>
        <taxon>Asterales</taxon>
        <taxon>Asteraceae</taxon>
        <taxon>Asteroideae</taxon>
        <taxon>Anthemideae</taxon>
        <taxon>Anthemidinae</taxon>
        <taxon>Tanacetum</taxon>
    </lineage>
</organism>
<keyword evidence="2" id="KW-1185">Reference proteome</keyword>